<feature type="transmembrane region" description="Helical" evidence="1">
    <location>
        <begin position="77"/>
        <end position="96"/>
    </location>
</feature>
<sequence length="154" mass="17841">MEKFKDKMMELIEMVVYAFVLFGVAMFIAYLICVFSKERDSIPMPAITQTLIYIGGLLGVAILFISNVVFEKMSEQVRVILFVISIYILGLIYFQSSAPHGPLDGIRYFLGFSVWILWMTGMVGAIWFVYKESVSNKYNRRLEEYKKSRISEIE</sequence>
<dbReference type="RefSeq" id="WP_271713626.1">
    <property type="nucleotide sequence ID" value="NZ_AP024169.1"/>
</dbReference>
<keyword evidence="1" id="KW-0472">Membrane</keyword>
<dbReference type="InterPro" id="IPR006750">
    <property type="entry name" value="YdcZ"/>
</dbReference>
<proteinExistence type="predicted"/>
<dbReference type="EMBL" id="AP024169">
    <property type="protein sequence ID" value="BCN32586.1"/>
    <property type="molecule type" value="Genomic_DNA"/>
</dbReference>
<evidence type="ECO:0000256" key="1">
    <source>
        <dbReference type="SAM" id="Phobius"/>
    </source>
</evidence>
<keyword evidence="1" id="KW-1133">Transmembrane helix</keyword>
<gene>
    <name evidence="2" type="ORF">bsdtb5_38810</name>
</gene>
<protein>
    <submittedName>
        <fullName evidence="2">Uncharacterized protein</fullName>
    </submittedName>
</protein>
<keyword evidence="1" id="KW-0812">Transmembrane</keyword>
<feature type="transmembrane region" description="Helical" evidence="1">
    <location>
        <begin position="52"/>
        <end position="70"/>
    </location>
</feature>
<name>A0A7R7IF06_9FIRM</name>
<evidence type="ECO:0000313" key="3">
    <source>
        <dbReference type="Proteomes" id="UP000595897"/>
    </source>
</evidence>
<dbReference type="Proteomes" id="UP000595897">
    <property type="component" value="Chromosome"/>
</dbReference>
<dbReference type="Pfam" id="PF04657">
    <property type="entry name" value="DMT_YdcZ"/>
    <property type="match status" value="1"/>
</dbReference>
<organism evidence="2 3">
    <name type="scientific">Anaeromicropila herbilytica</name>
    <dbReference type="NCBI Taxonomy" id="2785025"/>
    <lineage>
        <taxon>Bacteria</taxon>
        <taxon>Bacillati</taxon>
        <taxon>Bacillota</taxon>
        <taxon>Clostridia</taxon>
        <taxon>Lachnospirales</taxon>
        <taxon>Lachnospiraceae</taxon>
        <taxon>Anaeromicropila</taxon>
    </lineage>
</organism>
<evidence type="ECO:0000313" key="2">
    <source>
        <dbReference type="EMBL" id="BCN32586.1"/>
    </source>
</evidence>
<reference evidence="2 3" key="1">
    <citation type="submission" date="2020-11" db="EMBL/GenBank/DDBJ databases">
        <title>Draft genome sequencing of a Lachnospiraceae strain isolated from anoxic soil subjected to BSD treatment.</title>
        <authorList>
            <person name="Uek A."/>
            <person name="Tonouchi A."/>
        </authorList>
    </citation>
    <scope>NUCLEOTIDE SEQUENCE [LARGE SCALE GENOMIC DNA]</scope>
    <source>
        <strain evidence="2 3">TB5</strain>
    </source>
</reference>
<keyword evidence="3" id="KW-1185">Reference proteome</keyword>
<feature type="transmembrane region" description="Helical" evidence="1">
    <location>
        <begin position="12"/>
        <end position="32"/>
    </location>
</feature>
<dbReference type="KEGG" id="ahb:bsdtb5_38810"/>
<dbReference type="AlphaFoldDB" id="A0A7R7IF06"/>
<feature type="transmembrane region" description="Helical" evidence="1">
    <location>
        <begin position="108"/>
        <end position="130"/>
    </location>
</feature>
<accession>A0A7R7IF06</accession>